<comment type="pathway">
    <text evidence="2">Siderophore biosynthesis.</text>
</comment>
<dbReference type="Gene3D" id="3.90.226.10">
    <property type="entry name" value="2-enoyl-CoA Hydratase, Chain A, domain 1"/>
    <property type="match status" value="1"/>
</dbReference>
<dbReference type="GO" id="GO:0006635">
    <property type="term" value="P:fatty acid beta-oxidation"/>
    <property type="evidence" value="ECO:0007669"/>
    <property type="project" value="TreeGrafter"/>
</dbReference>
<dbReference type="GO" id="GO:0005739">
    <property type="term" value="C:mitochondrion"/>
    <property type="evidence" value="ECO:0007669"/>
    <property type="project" value="TreeGrafter"/>
</dbReference>
<reference evidence="8 9" key="1">
    <citation type="journal article" date="2013" name="BMC Genomics">
        <title>The genome and transcriptome of the pine saprophyte Ophiostoma piceae, and a comparison with the bark beetle-associated pine pathogen Grosmannia clavigera.</title>
        <authorList>
            <person name="Haridas S."/>
            <person name="Wang Y."/>
            <person name="Lim L."/>
            <person name="Massoumi Alamouti S."/>
            <person name="Jackman S."/>
            <person name="Docking R."/>
            <person name="Robertson G."/>
            <person name="Birol I."/>
            <person name="Bohlmann J."/>
            <person name="Breuil C."/>
        </authorList>
    </citation>
    <scope>NUCLEOTIDE SEQUENCE [LARGE SCALE GENOMIC DNA]</scope>
    <source>
        <strain evidence="8 9">UAMH 11346</strain>
    </source>
</reference>
<dbReference type="AlphaFoldDB" id="S3C177"/>
<dbReference type="InterPro" id="IPR001753">
    <property type="entry name" value="Enoyl-CoA_hydra/iso"/>
</dbReference>
<dbReference type="PANTHER" id="PTHR11941">
    <property type="entry name" value="ENOYL-COA HYDRATASE-RELATED"/>
    <property type="match status" value="1"/>
</dbReference>
<dbReference type="SUPFAM" id="SSF52096">
    <property type="entry name" value="ClpP/crotonase"/>
    <property type="match status" value="1"/>
</dbReference>
<evidence type="ECO:0000256" key="3">
    <source>
        <dbReference type="ARBA" id="ARBA00005254"/>
    </source>
</evidence>
<evidence type="ECO:0000256" key="5">
    <source>
        <dbReference type="ARBA" id="ARBA00023235"/>
    </source>
</evidence>
<dbReference type="STRING" id="1262450.S3C177"/>
<dbReference type="GO" id="GO:0016829">
    <property type="term" value="F:lyase activity"/>
    <property type="evidence" value="ECO:0007669"/>
    <property type="project" value="UniProtKB-KW"/>
</dbReference>
<dbReference type="InterPro" id="IPR018376">
    <property type="entry name" value="Enoyl-CoA_hyd/isom_CS"/>
</dbReference>
<gene>
    <name evidence="8" type="ORF">F503_02625</name>
</gene>
<dbReference type="OrthoDB" id="2139957at2759"/>
<dbReference type="FunFam" id="3.90.226.10:FF:000074">
    <property type="entry name" value="Enoyl-CoA hydratase (AFU_orthologue AFUA_2G10650)"/>
    <property type="match status" value="1"/>
</dbReference>
<keyword evidence="5" id="KW-0413">Isomerase</keyword>
<keyword evidence="6" id="KW-0456">Lyase</keyword>
<name>S3C177_OPHP1</name>
<dbReference type="EMBL" id="KE148153">
    <property type="protein sequence ID" value="EPE06497.1"/>
    <property type="molecule type" value="Genomic_DNA"/>
</dbReference>
<dbReference type="PANTHER" id="PTHR11941:SF158">
    <property type="entry name" value="ENOYL-COA HYDRATASE (AFU_ORTHOLOGUE AFUA_2G10650)"/>
    <property type="match status" value="1"/>
</dbReference>
<dbReference type="PROSITE" id="PS00166">
    <property type="entry name" value="ENOYL_COA_HYDRATASE"/>
    <property type="match status" value="1"/>
</dbReference>
<evidence type="ECO:0000313" key="9">
    <source>
        <dbReference type="Proteomes" id="UP000016923"/>
    </source>
</evidence>
<protein>
    <submittedName>
        <fullName evidence="8">Carnitinyl-dehydratase</fullName>
    </submittedName>
</protein>
<keyword evidence="4" id="KW-0576">Peroxisome</keyword>
<dbReference type="InterPro" id="IPR029045">
    <property type="entry name" value="ClpP/crotonase-like_dom_sf"/>
</dbReference>
<evidence type="ECO:0000256" key="7">
    <source>
        <dbReference type="RuleBase" id="RU003707"/>
    </source>
</evidence>
<comment type="subcellular location">
    <subcellularLocation>
        <location evidence="1">Peroxisome</location>
    </subcellularLocation>
</comment>
<dbReference type="GO" id="GO:0005777">
    <property type="term" value="C:peroxisome"/>
    <property type="evidence" value="ECO:0007669"/>
    <property type="project" value="UniProtKB-SubCell"/>
</dbReference>
<evidence type="ECO:0000313" key="8">
    <source>
        <dbReference type="EMBL" id="EPE06497.1"/>
    </source>
</evidence>
<comment type="similarity">
    <text evidence="3 7">Belongs to the enoyl-CoA hydratase/isomerase family.</text>
</comment>
<dbReference type="Proteomes" id="UP000016923">
    <property type="component" value="Unassembled WGS sequence"/>
</dbReference>
<accession>S3C177</accession>
<proteinExistence type="inferred from homology"/>
<dbReference type="OMA" id="DPDLHWK"/>
<evidence type="ECO:0000256" key="4">
    <source>
        <dbReference type="ARBA" id="ARBA00023140"/>
    </source>
</evidence>
<organism evidence="8 9">
    <name type="scientific">Ophiostoma piceae (strain UAMH 11346)</name>
    <name type="common">Sap stain fungus</name>
    <dbReference type="NCBI Taxonomy" id="1262450"/>
    <lineage>
        <taxon>Eukaryota</taxon>
        <taxon>Fungi</taxon>
        <taxon>Dikarya</taxon>
        <taxon>Ascomycota</taxon>
        <taxon>Pezizomycotina</taxon>
        <taxon>Sordariomycetes</taxon>
        <taxon>Sordariomycetidae</taxon>
        <taxon>Ophiostomatales</taxon>
        <taxon>Ophiostomataceae</taxon>
        <taxon>Ophiostoma</taxon>
    </lineage>
</organism>
<dbReference type="eggNOG" id="KOG1680">
    <property type="taxonomic scope" value="Eukaryota"/>
</dbReference>
<dbReference type="CDD" id="cd06558">
    <property type="entry name" value="crotonase-like"/>
    <property type="match status" value="1"/>
</dbReference>
<dbReference type="VEuPathDB" id="FungiDB:F503_02625"/>
<dbReference type="Pfam" id="PF00378">
    <property type="entry name" value="ECH_1"/>
    <property type="match status" value="1"/>
</dbReference>
<dbReference type="HOGENOM" id="CLU_009834_7_6_1"/>
<evidence type="ECO:0000256" key="2">
    <source>
        <dbReference type="ARBA" id="ARBA00004924"/>
    </source>
</evidence>
<evidence type="ECO:0000256" key="1">
    <source>
        <dbReference type="ARBA" id="ARBA00004275"/>
    </source>
</evidence>
<evidence type="ECO:0000256" key="6">
    <source>
        <dbReference type="ARBA" id="ARBA00023239"/>
    </source>
</evidence>
<keyword evidence="9" id="KW-1185">Reference proteome</keyword>
<dbReference type="GO" id="GO:0016853">
    <property type="term" value="F:isomerase activity"/>
    <property type="evidence" value="ECO:0007669"/>
    <property type="project" value="UniProtKB-KW"/>
</dbReference>
<sequence length="377" mass="41296">MLNNIVRLKTWGTVDRLLRRTRPGRCVLGLTLQATLYNRGTPHCYDVRAKLPPDNQQTEPSYPRFLLSTSSSSLFIRLLLLCCAPRYQTTPYSHRIITMSQFTSPPPEVPDVLVTFPVPHVLLATFNRPKQLNSLPTTHHAPLDALFRWFDREPSLRCAIVTGTGRAFCAGADLKQWNESHKSGAGQDAARVDKWTNSGFGGLSNRTGKKPVIAAVNGLCLGGGMEIAVNCDMIVAAAAAKFGLPEVKRGVVAVAGALPRVVRTLGRQRSAEMVLTGRMFSADEMERWGIVNKVVPDGQDLLKEAIGLAESVANNSPDAVIVSREGMRMGWEGIAPELAVNLLERGMYSSIDGGENMKEGVLSFVERRDAVWKDSKL</sequence>